<gene>
    <name evidence="1" type="ORF">FG382_09295</name>
</gene>
<reference evidence="1 2" key="1">
    <citation type="submission" date="2019-05" db="EMBL/GenBank/DDBJ databases">
        <title>Psychrobacillus vulpis sp. nov., a new species isolated from feces of a red fox that inhabits in The Tablas de Daimiel Natural Park, Albacete, Spain.</title>
        <authorList>
            <person name="Rodriguez M."/>
            <person name="Reina J.C."/>
            <person name="Bejar V."/>
            <person name="Llamas I."/>
        </authorList>
    </citation>
    <scope>NUCLEOTIDE SEQUENCE [LARGE SCALE GENOMIC DNA]</scope>
    <source>
        <strain evidence="1 2">NEAU-3TGS17</strain>
    </source>
</reference>
<dbReference type="EMBL" id="VDGH01000005">
    <property type="protein sequence ID" value="TQR13799.1"/>
    <property type="molecule type" value="Genomic_DNA"/>
</dbReference>
<evidence type="ECO:0000313" key="1">
    <source>
        <dbReference type="EMBL" id="TQR13799.1"/>
    </source>
</evidence>
<accession>A0A544T8M1</accession>
<dbReference type="OrthoDB" id="2965564at2"/>
<dbReference type="RefSeq" id="WP_142538631.1">
    <property type="nucleotide sequence ID" value="NZ_BMIE01000005.1"/>
</dbReference>
<evidence type="ECO:0000313" key="2">
    <source>
        <dbReference type="Proteomes" id="UP000317316"/>
    </source>
</evidence>
<comment type="caution">
    <text evidence="1">The sequence shown here is derived from an EMBL/GenBank/DDBJ whole genome shotgun (WGS) entry which is preliminary data.</text>
</comment>
<keyword evidence="2" id="KW-1185">Reference proteome</keyword>
<evidence type="ECO:0008006" key="3">
    <source>
        <dbReference type="Google" id="ProtNLM"/>
    </source>
</evidence>
<name>A0A544T8M1_9BACI</name>
<organism evidence="1 2">
    <name type="scientific">Psychrobacillus lasiicapitis</name>
    <dbReference type="NCBI Taxonomy" id="1636719"/>
    <lineage>
        <taxon>Bacteria</taxon>
        <taxon>Bacillati</taxon>
        <taxon>Bacillota</taxon>
        <taxon>Bacilli</taxon>
        <taxon>Bacillales</taxon>
        <taxon>Bacillaceae</taxon>
        <taxon>Psychrobacillus</taxon>
    </lineage>
</organism>
<protein>
    <recommendedName>
        <fullName evidence="3">M23 family metallopeptidase</fullName>
    </recommendedName>
</protein>
<dbReference type="Proteomes" id="UP000317316">
    <property type="component" value="Unassembled WGS sequence"/>
</dbReference>
<proteinExistence type="predicted"/>
<sequence>MLSKRKWALALLFVSVFFIVAYLEDNNTLSTNYTTTLLEPQKPAEMYKKVKAWVDQSDKKIKVSAPVANPPLIQYESIQPFGDGAILAVEQSQDLYASENGLIIFTGYKKDTSKTMSILYDTGETATFGFVAEFHQLPYTTVSPGDIFATVENELLYIEVVKDGKKLEMSELVDWLAATYE</sequence>
<dbReference type="AlphaFoldDB" id="A0A544T8M1"/>